<accession>A0A9D1FML0</accession>
<dbReference type="SMART" id="SM00436">
    <property type="entry name" value="TOP1Bc"/>
    <property type="match status" value="1"/>
</dbReference>
<dbReference type="GO" id="GO:0003917">
    <property type="term" value="F:DNA topoisomerase type I (single strand cut, ATP-independent) activity"/>
    <property type="evidence" value="ECO:0007669"/>
    <property type="project" value="UniProtKB-UniRule"/>
</dbReference>
<reference evidence="13" key="2">
    <citation type="journal article" date="2021" name="PeerJ">
        <title>Extensive microbial diversity within the chicken gut microbiome revealed by metagenomics and culture.</title>
        <authorList>
            <person name="Gilroy R."/>
            <person name="Ravi A."/>
            <person name="Getino M."/>
            <person name="Pursley I."/>
            <person name="Horton D.L."/>
            <person name="Alikhan N.F."/>
            <person name="Baker D."/>
            <person name="Gharbi K."/>
            <person name="Hall N."/>
            <person name="Watson M."/>
            <person name="Adriaenssens E.M."/>
            <person name="Foster-Nyarko E."/>
            <person name="Jarju S."/>
            <person name="Secka A."/>
            <person name="Antonio M."/>
            <person name="Oren A."/>
            <person name="Chaudhuri R.R."/>
            <person name="La Ragione R."/>
            <person name="Hildebrand F."/>
            <person name="Pallen M.J."/>
        </authorList>
    </citation>
    <scope>NUCLEOTIDE SEQUENCE</scope>
    <source>
        <strain evidence="13">CHK199-13235</strain>
    </source>
</reference>
<dbReference type="InterPro" id="IPR023405">
    <property type="entry name" value="Topo_IA_core_domain"/>
</dbReference>
<name>A0A9D1FML0_9FIRM</name>
<evidence type="ECO:0000256" key="2">
    <source>
        <dbReference type="ARBA" id="ARBA00009446"/>
    </source>
</evidence>
<dbReference type="SUPFAM" id="SSF57783">
    <property type="entry name" value="Zinc beta-ribbon"/>
    <property type="match status" value="1"/>
</dbReference>
<comment type="function">
    <text evidence="10">Releases the supercoiling and torsional tension of DNA, which is introduced during the DNA replication and transcription, by transiently cleaving and rejoining one strand of the DNA duplex. Introduces a single-strand break via transesterification at a target site in duplex DNA. The scissile phosphodiester is attacked by the catalytic tyrosine of the enzyme, resulting in the formation of a DNA-(5'-phosphotyrosyl)-enzyme intermediate and the expulsion of a 3'-OH DNA strand. The free DNA strand then undergoes passage around the unbroken strand, thus removing DNA supercoils. Finally, in the religation step, the DNA 3'-OH attacks the covalent intermediate to expel the active-site tyrosine and restore the DNA phosphodiester backbone.</text>
</comment>
<evidence type="ECO:0000313" key="14">
    <source>
        <dbReference type="Proteomes" id="UP000824002"/>
    </source>
</evidence>
<dbReference type="SUPFAM" id="SSF56712">
    <property type="entry name" value="Prokaryotic type I DNA topoisomerase"/>
    <property type="match status" value="1"/>
</dbReference>
<dbReference type="SMART" id="SM00437">
    <property type="entry name" value="TOP1Ac"/>
    <property type="match status" value="1"/>
</dbReference>
<feature type="site" description="Interaction with DNA" evidence="10">
    <location>
        <position position="490"/>
    </location>
</feature>
<dbReference type="InterPro" id="IPR023406">
    <property type="entry name" value="Topo_IA_AS"/>
</dbReference>
<dbReference type="GO" id="GO:0008270">
    <property type="term" value="F:zinc ion binding"/>
    <property type="evidence" value="ECO:0007669"/>
    <property type="project" value="UniProtKB-KW"/>
</dbReference>
<dbReference type="NCBIfam" id="TIGR01051">
    <property type="entry name" value="topA_bact"/>
    <property type="match status" value="1"/>
</dbReference>
<dbReference type="GO" id="GO:0006265">
    <property type="term" value="P:DNA topological change"/>
    <property type="evidence" value="ECO:0007669"/>
    <property type="project" value="UniProtKB-UniRule"/>
</dbReference>
<organism evidence="13 14">
    <name type="scientific">Candidatus Merdivicinus excrementipullorum</name>
    <dbReference type="NCBI Taxonomy" id="2840867"/>
    <lineage>
        <taxon>Bacteria</taxon>
        <taxon>Bacillati</taxon>
        <taxon>Bacillota</taxon>
        <taxon>Clostridia</taxon>
        <taxon>Eubacteriales</taxon>
        <taxon>Oscillospiraceae</taxon>
        <taxon>Oscillospiraceae incertae sedis</taxon>
        <taxon>Candidatus Merdivicinus</taxon>
    </lineage>
</organism>
<evidence type="ECO:0000256" key="9">
    <source>
        <dbReference type="ARBA" id="ARBA00023235"/>
    </source>
</evidence>
<feature type="site" description="Interaction with DNA" evidence="10">
    <location>
        <position position="154"/>
    </location>
</feature>
<keyword evidence="6" id="KW-0460">Magnesium</keyword>
<dbReference type="HAMAP" id="MF_00952">
    <property type="entry name" value="Topoisom_1_prok"/>
    <property type="match status" value="1"/>
</dbReference>
<keyword evidence="4" id="KW-0863">Zinc-finger</keyword>
<dbReference type="InterPro" id="IPR013826">
    <property type="entry name" value="Topo_IA_cen_sub3"/>
</dbReference>
<feature type="domain" description="Toprim" evidence="11">
    <location>
        <begin position="2"/>
        <end position="112"/>
    </location>
</feature>
<dbReference type="Proteomes" id="UP000824002">
    <property type="component" value="Unassembled WGS sequence"/>
</dbReference>
<protein>
    <recommendedName>
        <fullName evidence="10">DNA topoisomerase 1</fullName>
        <ecNumber evidence="10">5.6.2.1</ecNumber>
    </recommendedName>
    <alternativeName>
        <fullName evidence="10">DNA topoisomerase I</fullName>
    </alternativeName>
</protein>
<dbReference type="InterPro" id="IPR005733">
    <property type="entry name" value="TopoI_bac-type"/>
</dbReference>
<evidence type="ECO:0000256" key="6">
    <source>
        <dbReference type="ARBA" id="ARBA00022842"/>
    </source>
</evidence>
<dbReference type="Gene3D" id="3.40.50.140">
    <property type="match status" value="1"/>
</dbReference>
<evidence type="ECO:0000259" key="11">
    <source>
        <dbReference type="PROSITE" id="PS50880"/>
    </source>
</evidence>
<keyword evidence="9 10" id="KW-0413">Isomerase</keyword>
<dbReference type="PROSITE" id="PS50880">
    <property type="entry name" value="TOPRIM"/>
    <property type="match status" value="1"/>
</dbReference>
<comment type="caution">
    <text evidence="13">The sequence shown here is derived from an EMBL/GenBank/DDBJ whole genome shotgun (WGS) entry which is preliminary data.</text>
</comment>
<dbReference type="InterPro" id="IPR003601">
    <property type="entry name" value="Topo_IA_2"/>
</dbReference>
<dbReference type="InterPro" id="IPR013498">
    <property type="entry name" value="Topo_IA_Znf"/>
</dbReference>
<dbReference type="Pfam" id="PF01131">
    <property type="entry name" value="Topoisom_bac"/>
    <property type="match status" value="1"/>
</dbReference>
<evidence type="ECO:0000256" key="8">
    <source>
        <dbReference type="ARBA" id="ARBA00023125"/>
    </source>
</evidence>
<keyword evidence="5" id="KW-0862">Zinc</keyword>
<proteinExistence type="inferred from homology"/>
<comment type="catalytic activity">
    <reaction evidence="1 10">
        <text>ATP-independent breakage of single-stranded DNA, followed by passage and rejoining.</text>
        <dbReference type="EC" id="5.6.2.1"/>
    </reaction>
</comment>
<dbReference type="AlphaFoldDB" id="A0A9D1FML0"/>
<dbReference type="GO" id="GO:0003677">
    <property type="term" value="F:DNA binding"/>
    <property type="evidence" value="ECO:0007669"/>
    <property type="project" value="UniProtKB-KW"/>
</dbReference>
<comment type="subunit">
    <text evidence="10">Monomer.</text>
</comment>
<dbReference type="EC" id="5.6.2.1" evidence="10"/>
<evidence type="ECO:0000256" key="7">
    <source>
        <dbReference type="ARBA" id="ARBA00023029"/>
    </source>
</evidence>
<feature type="site" description="Interaction with DNA" evidence="10">
    <location>
        <position position="139"/>
    </location>
</feature>
<evidence type="ECO:0000259" key="12">
    <source>
        <dbReference type="PROSITE" id="PS52039"/>
    </source>
</evidence>
<dbReference type="Pfam" id="PF01396">
    <property type="entry name" value="Zn_ribbon_Top1"/>
    <property type="match status" value="3"/>
</dbReference>
<evidence type="ECO:0000256" key="5">
    <source>
        <dbReference type="ARBA" id="ARBA00022833"/>
    </source>
</evidence>
<feature type="site" description="Interaction with DNA" evidence="10">
    <location>
        <position position="147"/>
    </location>
</feature>
<dbReference type="InterPro" id="IPR034149">
    <property type="entry name" value="TOPRIM_TopoI"/>
</dbReference>
<evidence type="ECO:0000313" key="13">
    <source>
        <dbReference type="EMBL" id="HIS76513.1"/>
    </source>
</evidence>
<dbReference type="PROSITE" id="PS52039">
    <property type="entry name" value="TOPO_IA_2"/>
    <property type="match status" value="1"/>
</dbReference>
<comment type="similarity">
    <text evidence="2 10">Belongs to the type IA topoisomerase family.</text>
</comment>
<sequence>MANLVIVESPTKTKSIKKYLGRNYQVVASKGHVRDLPKSTLGVDVDNDFEPRYINIRKQSDIIKMLRAEAKGKDKIYLATDPDREGEAISWHLAHILKLDPEKVDRVTFSEITKNGIKEGMAHPRKIDMDLVNAQQARRILDRLVGYKISPFLWKKVQPNLSAGRVQSVAVRIIVDREKEIEAFVPEEYWTIDAKFLAASSKKPFAAKFYGKDGKKMELKTKEDADAVLADLKGAEYLVSGIKKGVRKKSPAPPFTTSTLQQEASRKLGFRSQRTMKAAQELYEGVELPKLGAVGLITYMRTDSLRISDEARDAAAAYIGEKYGKKYLPESPRVYKTKNSAQDAHEAIRPTMAELSPDQVKESLTGDQYKLYKLIWERFIASQMANAEYDTVSADISAKNYLFKASGFSVRFDGFTVLYEEGKDGDEEKEGVLPPLEQGDPLTLKDLAGSQHFTQPPPRFTEASLIKFLEEHGIGRPSTYAPTITTITKRGYVEMEGKQLKPTQLGEITTKLMEEHFASIVDEAFTAHMESDLDLVEEGKKPWVEVLREFYGDFSKTLEKAEEEMKDVKMKVPDEVTDVICEKCGRNMVIKTGRYGKFLACPGFPECRNTKRIAVEMPGECPKCGGKILEKKSKRGKKFYGCEHNPDCDFLSWDPPIEEKCPQCGKTLLKKSGRGARIYCSNPDCGYQRAVEKETN</sequence>
<feature type="site" description="Interaction with DNA" evidence="10">
    <location>
        <position position="301"/>
    </location>
</feature>
<feature type="domain" description="Topo IA-type catalytic" evidence="12">
    <location>
        <begin position="128"/>
        <end position="558"/>
    </location>
</feature>
<dbReference type="InterPro" id="IPR028612">
    <property type="entry name" value="Topoisom_1_IA"/>
</dbReference>
<dbReference type="PROSITE" id="PS00396">
    <property type="entry name" value="TOPO_IA_1"/>
    <property type="match status" value="1"/>
</dbReference>
<dbReference type="InterPro" id="IPR003602">
    <property type="entry name" value="Topo_IA_DNA-bd_dom"/>
</dbReference>
<evidence type="ECO:0000256" key="1">
    <source>
        <dbReference type="ARBA" id="ARBA00000213"/>
    </source>
</evidence>
<feature type="active site" description="O-(5'-phospho-DNA)-tyrosine intermediate" evidence="10">
    <location>
        <position position="299"/>
    </location>
</feature>
<dbReference type="Gene3D" id="1.10.290.10">
    <property type="entry name" value="Topoisomerase I, domain 4"/>
    <property type="match status" value="1"/>
</dbReference>
<dbReference type="PRINTS" id="PR00417">
    <property type="entry name" value="PRTPISMRASEI"/>
</dbReference>
<keyword evidence="8 10" id="KW-0238">DNA-binding</keyword>
<dbReference type="InterPro" id="IPR013825">
    <property type="entry name" value="Topo_IA_cen_sub2"/>
</dbReference>
<evidence type="ECO:0000256" key="10">
    <source>
        <dbReference type="HAMAP-Rule" id="MF_00952"/>
    </source>
</evidence>
<dbReference type="GO" id="GO:0005694">
    <property type="term" value="C:chromosome"/>
    <property type="evidence" value="ECO:0007669"/>
    <property type="project" value="InterPro"/>
</dbReference>
<feature type="site" description="Interaction with DNA" evidence="10">
    <location>
        <position position="142"/>
    </location>
</feature>
<dbReference type="InterPro" id="IPR000380">
    <property type="entry name" value="Topo_IA"/>
</dbReference>
<dbReference type="PANTHER" id="PTHR42785:SF1">
    <property type="entry name" value="DNA TOPOISOMERASE"/>
    <property type="match status" value="1"/>
</dbReference>
<dbReference type="InterPro" id="IPR013824">
    <property type="entry name" value="Topo_IA_cen_sub1"/>
</dbReference>
<keyword evidence="3" id="KW-0479">Metal-binding</keyword>
<gene>
    <name evidence="10 13" type="primary">topA</name>
    <name evidence="13" type="ORF">IAB51_06845</name>
</gene>
<dbReference type="InterPro" id="IPR006171">
    <property type="entry name" value="TOPRIM_dom"/>
</dbReference>
<evidence type="ECO:0000256" key="3">
    <source>
        <dbReference type="ARBA" id="ARBA00022723"/>
    </source>
</evidence>
<dbReference type="Pfam" id="PF01751">
    <property type="entry name" value="Toprim"/>
    <property type="match status" value="1"/>
</dbReference>
<dbReference type="EMBL" id="DVJP01000045">
    <property type="protein sequence ID" value="HIS76513.1"/>
    <property type="molecule type" value="Genomic_DNA"/>
</dbReference>
<feature type="site" description="Interaction with DNA" evidence="10">
    <location>
        <position position="138"/>
    </location>
</feature>
<feature type="site" description="Interaction with DNA" evidence="10">
    <location>
        <position position="32"/>
    </location>
</feature>
<dbReference type="Gene3D" id="1.10.460.10">
    <property type="entry name" value="Topoisomerase I, domain 2"/>
    <property type="match status" value="1"/>
</dbReference>
<reference evidence="13" key="1">
    <citation type="submission" date="2020-10" db="EMBL/GenBank/DDBJ databases">
        <authorList>
            <person name="Gilroy R."/>
        </authorList>
    </citation>
    <scope>NUCLEOTIDE SEQUENCE</scope>
    <source>
        <strain evidence="13">CHK199-13235</strain>
    </source>
</reference>
<dbReference type="SMART" id="SM00493">
    <property type="entry name" value="TOPRIM"/>
    <property type="match status" value="1"/>
</dbReference>
<dbReference type="PANTHER" id="PTHR42785">
    <property type="entry name" value="DNA TOPOISOMERASE, TYPE IA, CORE"/>
    <property type="match status" value="1"/>
</dbReference>
<dbReference type="InterPro" id="IPR013497">
    <property type="entry name" value="Topo_IA_cen"/>
</dbReference>
<evidence type="ECO:0000256" key="4">
    <source>
        <dbReference type="ARBA" id="ARBA00022771"/>
    </source>
</evidence>
<dbReference type="CDD" id="cd03363">
    <property type="entry name" value="TOPRIM_TopoIA_TopoI"/>
    <property type="match status" value="1"/>
</dbReference>
<dbReference type="Gene3D" id="3.30.65.10">
    <property type="entry name" value="Bacterial Topoisomerase I, domain 1"/>
    <property type="match status" value="1"/>
</dbReference>
<keyword evidence="7 10" id="KW-0799">Topoisomerase</keyword>
<dbReference type="CDD" id="cd00186">
    <property type="entry name" value="TOP1Ac"/>
    <property type="match status" value="1"/>
</dbReference>
<dbReference type="Gene3D" id="2.70.20.10">
    <property type="entry name" value="Topoisomerase I, domain 3"/>
    <property type="match status" value="1"/>
</dbReference>
<feature type="region of interest" description="Interaction with DNA" evidence="10">
    <location>
        <begin position="162"/>
        <end position="167"/>
    </location>
</feature>